<comment type="caution">
    <text evidence="6">Lacks conserved residue(s) required for the propagation of feature annotation.</text>
</comment>
<evidence type="ECO:0000256" key="2">
    <source>
        <dbReference type="ARBA" id="ARBA00024177"/>
    </source>
</evidence>
<dbReference type="SMART" id="SM00562">
    <property type="entry name" value="NDK"/>
    <property type="match status" value="1"/>
</dbReference>
<reference evidence="9" key="1">
    <citation type="submission" date="2022-02" db="EMBL/GenBank/DDBJ databases">
        <title>Atlantic sturgeon de novo genome assembly.</title>
        <authorList>
            <person name="Stock M."/>
            <person name="Klopp C."/>
            <person name="Guiguen Y."/>
            <person name="Cabau C."/>
            <person name="Parinello H."/>
            <person name="Santidrian Yebra-Pimentel E."/>
            <person name="Kuhl H."/>
            <person name="Dirks R.P."/>
            <person name="Guessner J."/>
            <person name="Wuertz S."/>
            <person name="Du K."/>
            <person name="Schartl M."/>
        </authorList>
    </citation>
    <scope>NUCLEOTIDE SEQUENCE</scope>
    <source>
        <strain evidence="9">STURGEONOMICS-FGT-2020</strain>
        <tissue evidence="9">Whole blood</tissue>
    </source>
</reference>
<evidence type="ECO:0000256" key="1">
    <source>
        <dbReference type="ARBA" id="ARBA00022490"/>
    </source>
</evidence>
<sequence length="1704" mass="186268">MASGTGFPYPVQHNTMPDWDSIFSSVKAQIPSLDSDTSTSDCEEDGVLIFRRSPASLIPGQLNDATDISLGDPELEELLQSVRTTREAWPAQGTADQAIQDDPVLRTSDGLDLQATVLSDQLDADPTSSPPGSSAEAAVQTLDPHTSMNHAGNSTDGANPASPSLTWLSRGAVGDADLNPDDIRRSSFLDLPEQEASLSLRGDRGDSPVLVSRYSPSRIEGASGTGPADSEECLDFRAESREVYRHTEAAGGNGLPILSLELLDQWDLDEVLQNLERNGNSASYTEEIPVMPVETGSAGGRTQGSLLERLAALCVRQSGGRVELSQFTATAQASPEPPQHPPPLRTGSSTVFPHAEPHLVMEEERTEGPPTVYIDLRNTEPSGIFTAPAPLEETTESQEQSDSLSEEEEETTDHGLNCEQAFRPREFTGKSLLLQKLREASKKENDAPVPRQKEGAIEQRSSKTGRTPENRRKRTSSRAEATRPSEGQSERPGGTERQLGQVDLLLVNGAPQNRPNLKETGQVEPLREEAPTEEKESTEKTPTVNSNSVADSLGLERREKQKEQGRRQRLQRHMDNLKPRRSVTGRQPAAHSTAVLYSTEASYFPSISVLSPESENRETLLLTVCLSSPGQALAWGQHTGHTLDMALAGSNVYNTLVTWFLSLVGPVPQSREESVGAERQPPFWVAGIQQLWREEGLVLYVCAASHGESRGQVELPTRKPRRRDEERGSMVFYQRVSKYLSQTPLRSVSPWAEELNWRLDKQAHSVHILLPPARLDSVVSVNPDRKAVEKAFGSPVGFYWQTVETEEHDCVSVEENGDSQHSETEVAMALGYRTLFGEPLVTHHTLQMIQSSSLDICGLRLLYPPHSLLSASAGFLPPGYEQQCGPQPVLALALRGPRAGSVWRDITGPSDSQLATLTDPNSINAMYGAGRNRPLLYSPRLDNRVQWELCVWFGGRVPEDGNVYVGGQNSKASRSVSAPSSKTQESRCGETGLNILVSGRPPATLTATVAADVFLVVSPIVPPCCYGDVLSGCTKQGFSLRGLRRLRLSPKRAQGLGVPSQQVSLFCSVPPFTGHIEGDPTAELPSHCLIVLLRRENAWHHSPSLLTGLMNEFAEQGLLRYVCSRLPPDAEIETHCCFHTAPFTESLLHSLGGSLWLVPNCGSVSLDMLSPRNFPSNPELEQVAILTLTGGDIDRQGSGFLRRILRGESPQPGKTSAPTDGGFELLGLKWLPRLSRAHAREVTPFEVGDKLWQDSVARLASGPALVCALRRVDGFAVLHRLLQDSSSNLDRVVSPTPELAFRQAALFFTDRELIPDPSARPLLNFLPPPNRHCSSQAKNQCIIKTESIFSYMVETPELLFTVAVVKPGVWTCSLAKILGKVQLSGFSIVGLKVLLLDQHSAASLLSTAVLQDPGLADSHVEYLTSTPSLVLCLQRENAVKKLLDLLGPDDPHLAQSQDQFLWRAQYGTDLIHNGIYGSLSYGKAVRDAKLFFPEGVCCRGTMLMEQEQILCAASDPVVCPQRMQSCRIVSKPHGCLIPSLCANTELNGVRSALCQTTCLLIPSKLLGTRRRLYIDLLEQLLWNACHLVAGRLSCLDRLQSQHVAETLRSAQDSCTVSTMLSDGPCLILALQGDNAVTCFDAILDSICWKRPELEKLRNGILYPNNETQADKLLCCLFESLSPNSQHKIVLQDPLCLIAHELKPL</sequence>
<feature type="compositionally biased region" description="Basic and acidic residues" evidence="7">
    <location>
        <begin position="554"/>
        <end position="578"/>
    </location>
</feature>
<evidence type="ECO:0000313" key="10">
    <source>
        <dbReference type="Proteomes" id="UP001230051"/>
    </source>
</evidence>
<name>A0AAD8D6A4_ACIOX</name>
<evidence type="ECO:0000256" key="7">
    <source>
        <dbReference type="SAM" id="MobiDB-lite"/>
    </source>
</evidence>
<comment type="subcellular location">
    <subcellularLocation>
        <location evidence="3">Dynein axonemal particle</location>
    </subcellularLocation>
</comment>
<dbReference type="EMBL" id="JAGXEW010000016">
    <property type="protein sequence ID" value="KAK1162967.1"/>
    <property type="molecule type" value="Genomic_DNA"/>
</dbReference>
<dbReference type="GO" id="GO:0120293">
    <property type="term" value="C:dynein axonemal particle"/>
    <property type="evidence" value="ECO:0007669"/>
    <property type="project" value="UniProtKB-SubCell"/>
</dbReference>
<comment type="similarity">
    <text evidence="6">Belongs to the NDK family.</text>
</comment>
<dbReference type="Proteomes" id="UP001230051">
    <property type="component" value="Unassembled WGS sequence"/>
</dbReference>
<evidence type="ECO:0000256" key="3">
    <source>
        <dbReference type="ARBA" id="ARBA00024190"/>
    </source>
</evidence>
<organism evidence="9 10">
    <name type="scientific">Acipenser oxyrinchus oxyrinchus</name>
    <dbReference type="NCBI Taxonomy" id="40147"/>
    <lineage>
        <taxon>Eukaryota</taxon>
        <taxon>Metazoa</taxon>
        <taxon>Chordata</taxon>
        <taxon>Craniata</taxon>
        <taxon>Vertebrata</taxon>
        <taxon>Euteleostomi</taxon>
        <taxon>Actinopterygii</taxon>
        <taxon>Chondrostei</taxon>
        <taxon>Acipenseriformes</taxon>
        <taxon>Acipenseridae</taxon>
        <taxon>Acipenser</taxon>
    </lineage>
</organism>
<comment type="caution">
    <text evidence="9">The sequence shown here is derived from an EMBL/GenBank/DDBJ whole genome shotgun (WGS) entry which is preliminary data.</text>
</comment>
<dbReference type="Pfam" id="PF00334">
    <property type="entry name" value="NDK"/>
    <property type="match status" value="1"/>
</dbReference>
<dbReference type="InterPro" id="IPR031531">
    <property type="entry name" value="DNAAF8"/>
</dbReference>
<dbReference type="InterPro" id="IPR034907">
    <property type="entry name" value="NDK-like_dom"/>
</dbReference>
<feature type="region of interest" description="Disordered" evidence="7">
    <location>
        <begin position="327"/>
        <end position="351"/>
    </location>
</feature>
<feature type="region of interest" description="Disordered" evidence="7">
    <location>
        <begin position="145"/>
        <end position="168"/>
    </location>
</feature>
<proteinExistence type="inferred from homology"/>
<accession>A0AAD8D6A4</accession>
<evidence type="ECO:0000256" key="4">
    <source>
        <dbReference type="ARBA" id="ARBA00024428"/>
    </source>
</evidence>
<dbReference type="PANTHER" id="PTHR46135:SF4">
    <property type="entry name" value="DYNEIN AXONEMAL ASSEMBLY FACTOR 8"/>
    <property type="match status" value="1"/>
</dbReference>
<dbReference type="InterPro" id="IPR051766">
    <property type="entry name" value="TXND_domain-containing"/>
</dbReference>
<feature type="domain" description="Nucleoside diphosphate kinase-like" evidence="8">
    <location>
        <begin position="1361"/>
        <end position="1499"/>
    </location>
</feature>
<feature type="compositionally biased region" description="Basic and acidic residues" evidence="7">
    <location>
        <begin position="525"/>
        <end position="539"/>
    </location>
</feature>
<keyword evidence="1" id="KW-0963">Cytoplasm</keyword>
<evidence type="ECO:0000313" key="9">
    <source>
        <dbReference type="EMBL" id="KAK1162967.1"/>
    </source>
</evidence>
<dbReference type="PANTHER" id="PTHR46135">
    <property type="entry name" value="NME/NM23 FAMILY MEMBER 8"/>
    <property type="match status" value="1"/>
</dbReference>
<feature type="region of interest" description="Disordered" evidence="7">
    <location>
        <begin position="381"/>
        <end position="423"/>
    </location>
</feature>
<feature type="region of interest" description="Disordered" evidence="7">
    <location>
        <begin position="439"/>
        <end position="590"/>
    </location>
</feature>
<feature type="compositionally biased region" description="Pro residues" evidence="7">
    <location>
        <begin position="335"/>
        <end position="344"/>
    </location>
</feature>
<keyword evidence="10" id="KW-1185">Reference proteome</keyword>
<dbReference type="Pfam" id="PF15773">
    <property type="entry name" value="DAAP1"/>
    <property type="match status" value="2"/>
</dbReference>
<protein>
    <recommendedName>
        <fullName evidence="4">Dynein axonemal assembly factor 8</fullName>
    </recommendedName>
    <alternativeName>
        <fullName evidence="5">Dynein axonemal-associated protein 1</fullName>
    </alternativeName>
</protein>
<feature type="compositionally biased region" description="Polar residues" evidence="7">
    <location>
        <begin position="145"/>
        <end position="167"/>
    </location>
</feature>
<evidence type="ECO:0000256" key="5">
    <source>
        <dbReference type="ARBA" id="ARBA00030565"/>
    </source>
</evidence>
<dbReference type="SUPFAM" id="SSF54919">
    <property type="entry name" value="Nucleoside diphosphate kinase, NDK"/>
    <property type="match status" value="4"/>
</dbReference>
<dbReference type="Gene3D" id="3.30.70.141">
    <property type="entry name" value="Nucleoside diphosphate kinase-like domain"/>
    <property type="match status" value="2"/>
</dbReference>
<comment type="function">
    <text evidence="2">In cyliated cells, dynein axonemal particle-specific protein required for deployment of ODA to the axoneme. Interacts with outer dynein arm (ODA) subunits.</text>
</comment>
<dbReference type="GO" id="GO:0070840">
    <property type="term" value="F:dynein complex binding"/>
    <property type="evidence" value="ECO:0007669"/>
    <property type="project" value="InterPro"/>
</dbReference>
<evidence type="ECO:0000256" key="6">
    <source>
        <dbReference type="PROSITE-ProRule" id="PRU00706"/>
    </source>
</evidence>
<dbReference type="PROSITE" id="PS51374">
    <property type="entry name" value="NDPK_LIKE"/>
    <property type="match status" value="1"/>
</dbReference>
<feature type="compositionally biased region" description="Basic and acidic residues" evidence="7">
    <location>
        <begin position="439"/>
        <end position="470"/>
    </location>
</feature>
<evidence type="ECO:0000259" key="8">
    <source>
        <dbReference type="SMART" id="SM00562"/>
    </source>
</evidence>
<gene>
    <name evidence="9" type="ORF">AOXY_G17984</name>
</gene>
<dbReference type="InterPro" id="IPR036850">
    <property type="entry name" value="NDK-like_dom_sf"/>
</dbReference>